<reference evidence="8 9" key="1">
    <citation type="submission" date="2020-01" db="EMBL/GenBank/DDBJ databases">
        <title>Draft genome sequence of Cand. Neptunochlamydia vexilliferae K9.</title>
        <authorList>
            <person name="Schulz F."/>
            <person name="Koestlbacher S."/>
            <person name="Wascher F."/>
            <person name="Pizzetti I."/>
            <person name="Horn M."/>
        </authorList>
    </citation>
    <scope>NUCLEOTIDE SEQUENCE [LARGE SCALE GENOMIC DNA]</scope>
    <source>
        <strain evidence="8 9">K9</strain>
    </source>
</reference>
<dbReference type="InterPro" id="IPR016102">
    <property type="entry name" value="Succinyl-CoA_synth-like"/>
</dbReference>
<dbReference type="Gene3D" id="3.30.470.20">
    <property type="entry name" value="ATP-grasp fold, B domain"/>
    <property type="match status" value="1"/>
</dbReference>
<comment type="similarity">
    <text evidence="5">Belongs to the succinate/malate CoA ligase beta subunit family.</text>
</comment>
<keyword evidence="5" id="KW-0067">ATP-binding</keyword>
<keyword evidence="3 5" id="KW-0547">Nucleotide-binding</keyword>
<keyword evidence="1 5" id="KW-0436">Ligase</keyword>
<keyword evidence="4 5" id="KW-0460">Magnesium</keyword>
<proteinExistence type="inferred from homology"/>
<dbReference type="HAMAP" id="MF_00558">
    <property type="entry name" value="Succ_CoA_beta"/>
    <property type="match status" value="1"/>
</dbReference>
<gene>
    <name evidence="5" type="primary">sucC</name>
    <name evidence="8" type="ORF">NEPTK9_000307</name>
</gene>
<dbReference type="NCBIfam" id="TIGR01016">
    <property type="entry name" value="sucCoAbeta"/>
    <property type="match status" value="1"/>
</dbReference>
<feature type="binding site" evidence="5">
    <location>
        <position position="199"/>
    </location>
    <ligand>
        <name>Mg(2+)</name>
        <dbReference type="ChEBI" id="CHEBI:18420"/>
    </ligand>
</feature>
<comment type="pathway">
    <text evidence="5">Carbohydrate metabolism; tricarboxylic acid cycle; succinate from succinyl-CoA (ligase route): step 1/1.</text>
</comment>
<comment type="subunit">
    <text evidence="5">Heterotetramer of two alpha and two beta subunits.</text>
</comment>
<dbReference type="SUPFAM" id="SSF52210">
    <property type="entry name" value="Succinyl-CoA synthetase domains"/>
    <property type="match status" value="1"/>
</dbReference>
<evidence type="ECO:0000313" key="8">
    <source>
        <dbReference type="EMBL" id="MBF5058808.1"/>
    </source>
</evidence>
<dbReference type="InterPro" id="IPR013650">
    <property type="entry name" value="ATP-grasp_succ-CoA_synth-type"/>
</dbReference>
<feature type="domain" description="ATP-grasp fold succinyl-CoA synthetase-type" evidence="7">
    <location>
        <begin position="3"/>
        <end position="203"/>
    </location>
</feature>
<protein>
    <recommendedName>
        <fullName evidence="5">Succinate--CoA ligase [ADP-forming] subunit beta</fullName>
        <ecNumber evidence="5">6.2.1.5</ecNumber>
    </recommendedName>
    <alternativeName>
        <fullName evidence="5">Succinyl-CoA synthetase subunit beta</fullName>
        <shortName evidence="5">SCS-beta</shortName>
    </alternativeName>
</protein>
<dbReference type="InterPro" id="IPR013815">
    <property type="entry name" value="ATP_grasp_subdomain_1"/>
</dbReference>
<dbReference type="Gene3D" id="3.40.50.261">
    <property type="entry name" value="Succinyl-CoA synthetase domains"/>
    <property type="match status" value="1"/>
</dbReference>
<dbReference type="GO" id="GO:0004775">
    <property type="term" value="F:succinate-CoA ligase (ADP-forming) activity"/>
    <property type="evidence" value="ECO:0007669"/>
    <property type="project" value="UniProtKB-EC"/>
</dbReference>
<dbReference type="InterPro" id="IPR005811">
    <property type="entry name" value="SUCC_ACL_C"/>
</dbReference>
<evidence type="ECO:0000256" key="1">
    <source>
        <dbReference type="ARBA" id="ARBA00022598"/>
    </source>
</evidence>
<comment type="catalytic activity">
    <reaction evidence="5">
        <text>GTP + succinate + CoA = succinyl-CoA + GDP + phosphate</text>
        <dbReference type="Rhea" id="RHEA:22120"/>
        <dbReference type="ChEBI" id="CHEBI:30031"/>
        <dbReference type="ChEBI" id="CHEBI:37565"/>
        <dbReference type="ChEBI" id="CHEBI:43474"/>
        <dbReference type="ChEBI" id="CHEBI:57287"/>
        <dbReference type="ChEBI" id="CHEBI:57292"/>
        <dbReference type="ChEBI" id="CHEBI:58189"/>
    </reaction>
</comment>
<keyword evidence="2 5" id="KW-0479">Metal-binding</keyword>
<dbReference type="Pfam" id="PF08442">
    <property type="entry name" value="ATP-grasp_2"/>
    <property type="match status" value="1"/>
</dbReference>
<dbReference type="InterPro" id="IPR005809">
    <property type="entry name" value="Succ_CoA_ligase-like_bsu"/>
</dbReference>
<feature type="binding site" evidence="5">
    <location>
        <begin position="53"/>
        <end position="55"/>
    </location>
    <ligand>
        <name>ATP</name>
        <dbReference type="ChEBI" id="CHEBI:30616"/>
    </ligand>
</feature>
<dbReference type="SUPFAM" id="SSF56059">
    <property type="entry name" value="Glutathione synthetase ATP-binding domain-like"/>
    <property type="match status" value="1"/>
</dbReference>
<dbReference type="Proteomes" id="UP001194714">
    <property type="component" value="Unassembled WGS sequence"/>
</dbReference>
<evidence type="ECO:0000313" key="9">
    <source>
        <dbReference type="Proteomes" id="UP001194714"/>
    </source>
</evidence>
<comment type="catalytic activity">
    <reaction evidence="5">
        <text>succinate + ATP + CoA = succinyl-CoA + ADP + phosphate</text>
        <dbReference type="Rhea" id="RHEA:17661"/>
        <dbReference type="ChEBI" id="CHEBI:30031"/>
        <dbReference type="ChEBI" id="CHEBI:30616"/>
        <dbReference type="ChEBI" id="CHEBI:43474"/>
        <dbReference type="ChEBI" id="CHEBI:57287"/>
        <dbReference type="ChEBI" id="CHEBI:57292"/>
        <dbReference type="ChEBI" id="CHEBI:456216"/>
        <dbReference type="EC" id="6.2.1.5"/>
    </reaction>
</comment>
<evidence type="ECO:0000256" key="2">
    <source>
        <dbReference type="ARBA" id="ARBA00022723"/>
    </source>
</evidence>
<dbReference type="RefSeq" id="WP_194847096.1">
    <property type="nucleotide sequence ID" value="NZ_JAAEJV010000004.1"/>
</dbReference>
<feature type="binding site" evidence="5">
    <location>
        <position position="264"/>
    </location>
    <ligand>
        <name>substrate</name>
        <note>ligand shared with subunit alpha</note>
    </ligand>
</feature>
<feature type="binding site" evidence="5">
    <location>
        <position position="102"/>
    </location>
    <ligand>
        <name>ATP</name>
        <dbReference type="ChEBI" id="CHEBI:30616"/>
    </ligand>
</feature>
<evidence type="ECO:0000256" key="4">
    <source>
        <dbReference type="ARBA" id="ARBA00022842"/>
    </source>
</evidence>
<dbReference type="EMBL" id="JAAEJV010000004">
    <property type="protein sequence ID" value="MBF5058808.1"/>
    <property type="molecule type" value="Genomic_DNA"/>
</dbReference>
<feature type="binding site" evidence="5">
    <location>
        <position position="107"/>
    </location>
    <ligand>
        <name>ATP</name>
        <dbReference type="ChEBI" id="CHEBI:30616"/>
    </ligand>
</feature>
<organism evidence="8 9">
    <name type="scientific">Candidatus Neptunichlamydia vexilliferae</name>
    <dbReference type="NCBI Taxonomy" id="1651774"/>
    <lineage>
        <taxon>Bacteria</taxon>
        <taxon>Pseudomonadati</taxon>
        <taxon>Chlamydiota</taxon>
        <taxon>Chlamydiia</taxon>
        <taxon>Parachlamydiales</taxon>
        <taxon>Simkaniaceae</taxon>
        <taxon>Candidatus Neptunichlamydia</taxon>
    </lineage>
</organism>
<feature type="binding site" evidence="5">
    <location>
        <position position="46"/>
    </location>
    <ligand>
        <name>ATP</name>
        <dbReference type="ChEBI" id="CHEBI:30616"/>
    </ligand>
</feature>
<keyword evidence="5" id="KW-0816">Tricarboxylic acid cycle</keyword>
<feature type="binding site" evidence="5">
    <location>
        <position position="213"/>
    </location>
    <ligand>
        <name>Mg(2+)</name>
        <dbReference type="ChEBI" id="CHEBI:18420"/>
    </ligand>
</feature>
<dbReference type="PIRSF" id="PIRSF001554">
    <property type="entry name" value="SucCS_beta"/>
    <property type="match status" value="1"/>
</dbReference>
<dbReference type="EC" id="6.2.1.5" evidence="5"/>
<comment type="function">
    <text evidence="5">Succinyl-CoA synthetase functions in the citric acid cycle (TCA), coupling the hydrolysis of succinyl-CoA to the synthesis of either ATP or GTP and thus represents the only step of substrate-level phosphorylation in the TCA. The beta subunit provides nucleotide specificity of the enzyme and binds the substrate succinate, while the binding sites for coenzyme A and phosphate are found in the alpha subunit.</text>
</comment>
<feature type="domain" description="ATP-citrate synthase/succinyl-CoA ligase C-terminal" evidence="6">
    <location>
        <begin position="262"/>
        <end position="382"/>
    </location>
</feature>
<evidence type="ECO:0000259" key="7">
    <source>
        <dbReference type="Pfam" id="PF08442"/>
    </source>
</evidence>
<dbReference type="PANTHER" id="PTHR11815:SF10">
    <property type="entry name" value="SUCCINATE--COA LIGASE [GDP-FORMING] SUBUNIT BETA, MITOCHONDRIAL"/>
    <property type="match status" value="1"/>
</dbReference>
<comment type="cofactor">
    <cofactor evidence="5">
        <name>Mg(2+)</name>
        <dbReference type="ChEBI" id="CHEBI:18420"/>
    </cofactor>
    <text evidence="5">Binds 1 Mg(2+) ion per subunit.</text>
</comment>
<dbReference type="InterPro" id="IPR017866">
    <property type="entry name" value="Succ-CoA_synthase_bsu_CS"/>
</dbReference>
<feature type="binding site" evidence="5">
    <location>
        <begin position="321"/>
        <end position="323"/>
    </location>
    <ligand>
        <name>substrate</name>
        <note>ligand shared with subunit alpha</note>
    </ligand>
</feature>
<accession>A0ABS0AXF7</accession>
<evidence type="ECO:0000256" key="3">
    <source>
        <dbReference type="ARBA" id="ARBA00022741"/>
    </source>
</evidence>
<dbReference type="PANTHER" id="PTHR11815">
    <property type="entry name" value="SUCCINYL-COA SYNTHETASE BETA CHAIN"/>
    <property type="match status" value="1"/>
</dbReference>
<dbReference type="NCBIfam" id="NF001913">
    <property type="entry name" value="PRK00696.1"/>
    <property type="match status" value="1"/>
</dbReference>
<keyword evidence="9" id="KW-1185">Reference proteome</keyword>
<dbReference type="Gene3D" id="3.30.1490.20">
    <property type="entry name" value="ATP-grasp fold, A domain"/>
    <property type="match status" value="1"/>
</dbReference>
<evidence type="ECO:0000259" key="6">
    <source>
        <dbReference type="Pfam" id="PF00549"/>
    </source>
</evidence>
<comment type="caution">
    <text evidence="8">The sequence shown here is derived from an EMBL/GenBank/DDBJ whole genome shotgun (WGS) entry which is preliminary data.</text>
</comment>
<dbReference type="Pfam" id="PF00549">
    <property type="entry name" value="Ligase_CoA"/>
    <property type="match status" value="1"/>
</dbReference>
<sequence length="389" mass="41408">MNTHEYQAKEILKEYGMPIPEFGVAGNAAEAEQISSFLGLNEAVVKIQVHAGGRGKAGGVKFAKSKDEIIDTAKKLIGMKMVNNQTGPQGIVAQKVLITEPVDIAKEYYLGAIIDRENKEAILIASPEGGMEIEVVAEKTPEKILKLPIGLDGKVRPYHLLRLANFMGWKGETAKAGMRTAAALAKAFIETDASLLEINPLVETGKGEIWAVDAKLSVDDNALFRQKEIASFYDPMQVSENEVSAKEHDLAYISLEGNIGCMVNGAGLAMSTMDIIHHYGGKPANFLDVGGSADKEKVAAGFKIILADPNVKVILVNIFGGIMNCATIAHGVIAASKEIGMKVPLIVRLEGTNVEEGRKILKESGLAIISAEGMADAAEKSVAALKGGK</sequence>
<evidence type="ECO:0000256" key="5">
    <source>
        <dbReference type="HAMAP-Rule" id="MF_00558"/>
    </source>
</evidence>
<comment type="caution">
    <text evidence="5">Lacks conserved residue(s) required for the propagation of feature annotation.</text>
</comment>
<name>A0ABS0AXF7_9BACT</name>
<dbReference type="PROSITE" id="PS01217">
    <property type="entry name" value="SUCCINYL_COA_LIG_3"/>
    <property type="match status" value="1"/>
</dbReference>